<dbReference type="EMBL" id="BARS01009518">
    <property type="protein sequence ID" value="GAF75818.1"/>
    <property type="molecule type" value="Genomic_DNA"/>
</dbReference>
<evidence type="ECO:0000313" key="1">
    <source>
        <dbReference type="EMBL" id="GAF75818.1"/>
    </source>
</evidence>
<protein>
    <submittedName>
        <fullName evidence="1">Uncharacterized protein</fullName>
    </submittedName>
</protein>
<sequence length="73" mass="7587">MAAATNSLPVPLSPVINTVSELGATQSILSRRACISRLEPIMGGASAVFAFLQTEGLPWRCAAEIDGSSPLPF</sequence>
<organism evidence="1">
    <name type="scientific">marine sediment metagenome</name>
    <dbReference type="NCBI Taxonomy" id="412755"/>
    <lineage>
        <taxon>unclassified sequences</taxon>
        <taxon>metagenomes</taxon>
        <taxon>ecological metagenomes</taxon>
    </lineage>
</organism>
<accession>X0S410</accession>
<proteinExistence type="predicted"/>
<name>X0S410_9ZZZZ</name>
<reference evidence="1" key="1">
    <citation type="journal article" date="2014" name="Front. Microbiol.">
        <title>High frequency of phylogenetically diverse reductive dehalogenase-homologous genes in deep subseafloor sedimentary metagenomes.</title>
        <authorList>
            <person name="Kawai M."/>
            <person name="Futagami T."/>
            <person name="Toyoda A."/>
            <person name="Takaki Y."/>
            <person name="Nishi S."/>
            <person name="Hori S."/>
            <person name="Arai W."/>
            <person name="Tsubouchi T."/>
            <person name="Morono Y."/>
            <person name="Uchiyama I."/>
            <person name="Ito T."/>
            <person name="Fujiyama A."/>
            <person name="Inagaki F."/>
            <person name="Takami H."/>
        </authorList>
    </citation>
    <scope>NUCLEOTIDE SEQUENCE</scope>
    <source>
        <strain evidence="1">Expedition CK06-06</strain>
    </source>
</reference>
<gene>
    <name evidence="1" type="ORF">S01H1_17892</name>
</gene>
<dbReference type="AlphaFoldDB" id="X0S410"/>
<feature type="non-terminal residue" evidence="1">
    <location>
        <position position="73"/>
    </location>
</feature>
<comment type="caution">
    <text evidence="1">The sequence shown here is derived from an EMBL/GenBank/DDBJ whole genome shotgun (WGS) entry which is preliminary data.</text>
</comment>